<dbReference type="OrthoDB" id="1901144at2759"/>
<feature type="region of interest" description="Disordered" evidence="1">
    <location>
        <begin position="325"/>
        <end position="362"/>
    </location>
</feature>
<feature type="compositionally biased region" description="Basic and acidic residues" evidence="1">
    <location>
        <begin position="563"/>
        <end position="580"/>
    </location>
</feature>
<dbReference type="InterPro" id="IPR032675">
    <property type="entry name" value="LRR_dom_sf"/>
</dbReference>
<gene>
    <name evidence="2" type="ORF">KC19_1G206300</name>
</gene>
<proteinExistence type="predicted"/>
<dbReference type="Proteomes" id="UP000822688">
    <property type="component" value="Chromosome 1"/>
</dbReference>
<feature type="compositionally biased region" description="Basic residues" evidence="1">
    <location>
        <begin position="581"/>
        <end position="591"/>
    </location>
</feature>
<reference evidence="2" key="1">
    <citation type="submission" date="2020-06" db="EMBL/GenBank/DDBJ databases">
        <title>WGS assembly of Ceratodon purpureus strain R40.</title>
        <authorList>
            <person name="Carey S.B."/>
            <person name="Jenkins J."/>
            <person name="Shu S."/>
            <person name="Lovell J.T."/>
            <person name="Sreedasyam A."/>
            <person name="Maumus F."/>
            <person name="Tiley G.P."/>
            <person name="Fernandez-Pozo N."/>
            <person name="Barry K."/>
            <person name="Chen C."/>
            <person name="Wang M."/>
            <person name="Lipzen A."/>
            <person name="Daum C."/>
            <person name="Saski C.A."/>
            <person name="Payton A.C."/>
            <person name="Mcbreen J.C."/>
            <person name="Conrad R.E."/>
            <person name="Kollar L.M."/>
            <person name="Olsson S."/>
            <person name="Huttunen S."/>
            <person name="Landis J.B."/>
            <person name="Wickett N.J."/>
            <person name="Johnson M.G."/>
            <person name="Rensing S.A."/>
            <person name="Grimwood J."/>
            <person name="Schmutz J."/>
            <person name="Mcdaniel S.F."/>
        </authorList>
    </citation>
    <scope>NUCLEOTIDE SEQUENCE</scope>
    <source>
        <strain evidence="2">R40</strain>
    </source>
</reference>
<feature type="compositionally biased region" description="Basic and acidic residues" evidence="1">
    <location>
        <begin position="331"/>
        <end position="350"/>
    </location>
</feature>
<evidence type="ECO:0000313" key="2">
    <source>
        <dbReference type="EMBL" id="KAG0591842.1"/>
    </source>
</evidence>
<dbReference type="EMBL" id="CM026421">
    <property type="protein sequence ID" value="KAG0591842.1"/>
    <property type="molecule type" value="Genomic_DNA"/>
</dbReference>
<organism evidence="2 3">
    <name type="scientific">Ceratodon purpureus</name>
    <name type="common">Fire moss</name>
    <name type="synonym">Dicranum purpureum</name>
    <dbReference type="NCBI Taxonomy" id="3225"/>
    <lineage>
        <taxon>Eukaryota</taxon>
        <taxon>Viridiplantae</taxon>
        <taxon>Streptophyta</taxon>
        <taxon>Embryophyta</taxon>
        <taxon>Bryophyta</taxon>
        <taxon>Bryophytina</taxon>
        <taxon>Bryopsida</taxon>
        <taxon>Dicranidae</taxon>
        <taxon>Pseudoditrichales</taxon>
        <taxon>Ditrichaceae</taxon>
        <taxon>Ceratodon</taxon>
    </lineage>
</organism>
<feature type="region of interest" description="Disordered" evidence="1">
    <location>
        <begin position="554"/>
        <end position="605"/>
    </location>
</feature>
<keyword evidence="3" id="KW-1185">Reference proteome</keyword>
<accession>A0A8T0J9Q0</accession>
<dbReference type="SUPFAM" id="SSF52047">
    <property type="entry name" value="RNI-like"/>
    <property type="match status" value="1"/>
</dbReference>
<comment type="caution">
    <text evidence="2">The sequence shown here is derived from an EMBL/GenBank/DDBJ whole genome shotgun (WGS) entry which is preliminary data.</text>
</comment>
<dbReference type="Pfam" id="PF13516">
    <property type="entry name" value="LRR_6"/>
    <property type="match status" value="1"/>
</dbReference>
<dbReference type="AlphaFoldDB" id="A0A8T0J9Q0"/>
<evidence type="ECO:0000313" key="3">
    <source>
        <dbReference type="Proteomes" id="UP000822688"/>
    </source>
</evidence>
<dbReference type="Gene3D" id="3.80.10.10">
    <property type="entry name" value="Ribonuclease Inhibitor"/>
    <property type="match status" value="2"/>
</dbReference>
<name>A0A8T0J9Q0_CERPU</name>
<dbReference type="InterPro" id="IPR001611">
    <property type="entry name" value="Leu-rich_rpt"/>
</dbReference>
<evidence type="ECO:0000256" key="1">
    <source>
        <dbReference type="SAM" id="MobiDB-lite"/>
    </source>
</evidence>
<dbReference type="PANTHER" id="PTHR24110">
    <property type="entry name" value="CENTROSOMAL PROTEIN OF 78 KDA"/>
    <property type="match status" value="1"/>
</dbReference>
<feature type="compositionally biased region" description="Basic and acidic residues" evidence="1">
    <location>
        <begin position="456"/>
        <end position="466"/>
    </location>
</feature>
<dbReference type="PANTHER" id="PTHR24110:SF3">
    <property type="entry name" value="CENTROSOMAL PROTEIN OF 78 KDA"/>
    <property type="match status" value="1"/>
</dbReference>
<feature type="region of interest" description="Disordered" evidence="1">
    <location>
        <begin position="411"/>
        <end position="474"/>
    </location>
</feature>
<protein>
    <submittedName>
        <fullName evidence="2">Uncharacterized protein</fullName>
    </submittedName>
</protein>
<sequence>MDRQISHRHASSSSSGIHALAMKKPPKFLAHPLPNSTCLQRDLMSMSWTDLLKVAKQLKHTGAITTLRLFVSLNEQHIVNQRFSSLDRRTTDAVFEFTRALSRAIEGWMHDVEIGLSLWNRDLEVLSEAFGFSKTLRRLSFANSGLGDVRLEILAGGLRDCMPLQTLDLSGCALTDASVRCITVIVKSAVTRKAELEWKASLRESMSRRSGQDNYPANKIPIGNLALAALDLSYNAFTDLLPRDLCVALRMGAPLYALNLRFNQVTRVGAKFLLDVMHEFNILRLVDLRGNEDEKLLGVLENGEHYTQFSTFQAPFWLESPSAKTNYSNSEMHEKKKKRDSENVRSKHPDQQTMRPFQKGRCNLAPQFTTTTRDDHSISPTSTHLFKIQSHSPLPEDLLPKFPASEGATIPISLEPTQESDEGGTNNILRIQRSSKKGRPQTAPERRMIMPPLFRPEQKGSCDQENSRPNTANNASCRAASFHVPSWDRDWVCKHLTPPGMIDPPRETVSAEPPKMFTNELYEVEEESTPTNSVCLTNMSSMKKEKGLGQIINLCSHRSTPRRSSEERANNKRKIPDSQRRRSRRPSRTSRKSPPPNQIARARYLTWDVRNQKKTKLPSLQSVSEEQSSALMSSEDIKKEVEWHKFVTEMTETLLTLRDGLDKLIGPTEGDDVLSVAQHGTSKNLLGPEIYQSLERSCQVFNSQVASLNQTPKKTENWKIGNDHLMDIVRQTCIDAELSRKRTINARMRF</sequence>